<sequence>MLCSSWSCRANTGSSSSPRIRTGATAYTGRGKKCIIYTHRVSSTLVSGLMRFSDMMPSPPGDEELEIPRPPCVKLLPPRRARLPGGPADTDKLTMAECSTSHF</sequence>
<evidence type="ECO:0000313" key="3">
    <source>
        <dbReference type="Proteomes" id="UP001153269"/>
    </source>
</evidence>
<evidence type="ECO:0000313" key="2">
    <source>
        <dbReference type="EMBL" id="CAB1452133.1"/>
    </source>
</evidence>
<accession>A0A9N7VJK1</accession>
<keyword evidence="3" id="KW-1185">Reference proteome</keyword>
<dbReference type="EMBL" id="CADEAL010004116">
    <property type="protein sequence ID" value="CAB1452133.1"/>
    <property type="molecule type" value="Genomic_DNA"/>
</dbReference>
<comment type="caution">
    <text evidence="2">The sequence shown here is derived from an EMBL/GenBank/DDBJ whole genome shotgun (WGS) entry which is preliminary data.</text>
</comment>
<proteinExistence type="predicted"/>
<feature type="region of interest" description="Disordered" evidence="1">
    <location>
        <begin position="55"/>
        <end position="103"/>
    </location>
</feature>
<gene>
    <name evidence="2" type="ORF">PLEPLA_LOCUS39872</name>
</gene>
<reference evidence="2" key="1">
    <citation type="submission" date="2020-03" db="EMBL/GenBank/DDBJ databases">
        <authorList>
            <person name="Weist P."/>
        </authorList>
    </citation>
    <scope>NUCLEOTIDE SEQUENCE</scope>
</reference>
<name>A0A9N7VJK1_PLEPL</name>
<dbReference type="AlphaFoldDB" id="A0A9N7VJK1"/>
<feature type="compositionally biased region" description="Polar residues" evidence="1">
    <location>
        <begin position="1"/>
        <end position="19"/>
    </location>
</feature>
<evidence type="ECO:0000256" key="1">
    <source>
        <dbReference type="SAM" id="MobiDB-lite"/>
    </source>
</evidence>
<dbReference type="Proteomes" id="UP001153269">
    <property type="component" value="Unassembled WGS sequence"/>
</dbReference>
<protein>
    <submittedName>
        <fullName evidence="2">Uncharacterized protein</fullName>
    </submittedName>
</protein>
<feature type="region of interest" description="Disordered" evidence="1">
    <location>
        <begin position="1"/>
        <end position="24"/>
    </location>
</feature>
<organism evidence="2 3">
    <name type="scientific">Pleuronectes platessa</name>
    <name type="common">European plaice</name>
    <dbReference type="NCBI Taxonomy" id="8262"/>
    <lineage>
        <taxon>Eukaryota</taxon>
        <taxon>Metazoa</taxon>
        <taxon>Chordata</taxon>
        <taxon>Craniata</taxon>
        <taxon>Vertebrata</taxon>
        <taxon>Euteleostomi</taxon>
        <taxon>Actinopterygii</taxon>
        <taxon>Neopterygii</taxon>
        <taxon>Teleostei</taxon>
        <taxon>Neoteleostei</taxon>
        <taxon>Acanthomorphata</taxon>
        <taxon>Carangaria</taxon>
        <taxon>Pleuronectiformes</taxon>
        <taxon>Pleuronectoidei</taxon>
        <taxon>Pleuronectidae</taxon>
        <taxon>Pleuronectes</taxon>
    </lineage>
</organism>